<dbReference type="Proteomes" id="UP000014422">
    <property type="component" value="Segment"/>
</dbReference>
<evidence type="ECO:0000313" key="1">
    <source>
        <dbReference type="EMBL" id="AGN89409.1"/>
    </source>
</evidence>
<name>R9W0S7_9CAUD</name>
<accession>R9W0S7</accession>
<dbReference type="EMBL" id="KC959568">
    <property type="protein sequence ID" value="AGN89409.1"/>
    <property type="molecule type" value="Genomic_DNA"/>
</dbReference>
<evidence type="ECO:0000313" key="2">
    <source>
        <dbReference type="Proteomes" id="UP000014422"/>
    </source>
</evidence>
<protein>
    <submittedName>
        <fullName evidence="1">Uncharacterized protein</fullName>
    </submittedName>
</protein>
<dbReference type="KEGG" id="vg:16511686"/>
<reference evidence="1 2" key="1">
    <citation type="journal article" date="2014" name="FEMS Microbiol. Lett.">
        <title>Genomic structure of bacteriophage 6H and its distribution as prophage in Flavobacterium psychrophilum strains.</title>
        <authorList>
            <person name="Castillo D."/>
            <person name="Espejo R."/>
            <person name="Middelboe M."/>
        </authorList>
    </citation>
    <scope>NUCLEOTIDE SEQUENCE [LARGE SCALE GENOMIC DNA]</scope>
</reference>
<sequence>MYSIKSLPENFKSWKEYKDFLMSSIHPDLKRIFEYQWLRLQNVDDEDCFKYMVKRILLCDWEGNITSKKWTFGENVNYTKEQILERNGLRKSDEIIQKWMQLL</sequence>
<organism evidence="1 2">
    <name type="scientific">Flavobacterium phage 6H</name>
    <dbReference type="NCBI Taxonomy" id="1325731"/>
    <lineage>
        <taxon>Viruses</taxon>
        <taxon>Duplodnaviria</taxon>
        <taxon>Heunggongvirae</taxon>
        <taxon>Uroviricota</taxon>
        <taxon>Caudoviricetes</taxon>
        <taxon>Duneviridae</taxon>
        <taxon>Unahavirus</taxon>
        <taxon>Unahavirus uv6H</taxon>
    </lineage>
</organism>
<keyword evidence="2" id="KW-1185">Reference proteome</keyword>
<proteinExistence type="predicted"/>
<dbReference type="RefSeq" id="YP_008320440.1">
    <property type="nucleotide sequence ID" value="NC_021867.1"/>
</dbReference>
<dbReference type="GeneID" id="16511686"/>